<dbReference type="GO" id="GO:0008843">
    <property type="term" value="F:endochitinase activity"/>
    <property type="evidence" value="ECO:0007669"/>
    <property type="project" value="UniProtKB-EC"/>
</dbReference>
<evidence type="ECO:0000256" key="7">
    <source>
        <dbReference type="RuleBase" id="RU000489"/>
    </source>
</evidence>
<dbReference type="GO" id="GO:0005576">
    <property type="term" value="C:extracellular region"/>
    <property type="evidence" value="ECO:0007669"/>
    <property type="project" value="TreeGrafter"/>
</dbReference>
<dbReference type="InterPro" id="IPR017853">
    <property type="entry name" value="GH"/>
</dbReference>
<dbReference type="Gene3D" id="3.10.50.10">
    <property type="match status" value="1"/>
</dbReference>
<dbReference type="InterPro" id="IPR001579">
    <property type="entry name" value="Glyco_hydro_18_chit_AS"/>
</dbReference>
<evidence type="ECO:0000313" key="10">
    <source>
        <dbReference type="EMBL" id="RKO88635.1"/>
    </source>
</evidence>
<dbReference type="InterPro" id="IPR050314">
    <property type="entry name" value="Glycosyl_Hydrlase_18"/>
</dbReference>
<dbReference type="InterPro" id="IPR029070">
    <property type="entry name" value="Chitinase_insertion_sf"/>
</dbReference>
<dbReference type="OrthoDB" id="73875at2759"/>
<dbReference type="PROSITE" id="PS01095">
    <property type="entry name" value="GH18_1"/>
    <property type="match status" value="1"/>
</dbReference>
<accession>A0A4P9WAP1</accession>
<dbReference type="GO" id="GO:0000272">
    <property type="term" value="P:polysaccharide catabolic process"/>
    <property type="evidence" value="ECO:0007669"/>
    <property type="project" value="UniProtKB-KW"/>
</dbReference>
<dbReference type="GO" id="GO:0008061">
    <property type="term" value="F:chitin binding"/>
    <property type="evidence" value="ECO:0007669"/>
    <property type="project" value="InterPro"/>
</dbReference>
<dbReference type="PANTHER" id="PTHR11177:SF317">
    <property type="entry name" value="CHITINASE 12-RELATED"/>
    <property type="match status" value="1"/>
</dbReference>
<name>A0A4P9WAP1_9FUNG</name>
<organism evidence="10 11">
    <name type="scientific">Blyttiomyces helicus</name>
    <dbReference type="NCBI Taxonomy" id="388810"/>
    <lineage>
        <taxon>Eukaryota</taxon>
        <taxon>Fungi</taxon>
        <taxon>Fungi incertae sedis</taxon>
        <taxon>Chytridiomycota</taxon>
        <taxon>Chytridiomycota incertae sedis</taxon>
        <taxon>Chytridiomycetes</taxon>
        <taxon>Chytridiomycetes incertae sedis</taxon>
        <taxon>Blyttiomyces</taxon>
    </lineage>
</organism>
<keyword evidence="4" id="KW-0119">Carbohydrate metabolism</keyword>
<dbReference type="Proteomes" id="UP000269721">
    <property type="component" value="Unassembled WGS sequence"/>
</dbReference>
<evidence type="ECO:0000256" key="2">
    <source>
        <dbReference type="ARBA" id="ARBA00022801"/>
    </source>
</evidence>
<keyword evidence="5 7" id="KW-0326">Glycosidase</keyword>
<evidence type="ECO:0000256" key="1">
    <source>
        <dbReference type="ARBA" id="ARBA00000822"/>
    </source>
</evidence>
<dbReference type="SMART" id="SM00636">
    <property type="entry name" value="Glyco_18"/>
    <property type="match status" value="1"/>
</dbReference>
<dbReference type="PANTHER" id="PTHR11177">
    <property type="entry name" value="CHITINASE"/>
    <property type="match status" value="1"/>
</dbReference>
<gene>
    <name evidence="10" type="ORF">BDK51DRAFT_37544</name>
</gene>
<evidence type="ECO:0000256" key="6">
    <source>
        <dbReference type="ARBA" id="ARBA00023326"/>
    </source>
</evidence>
<dbReference type="Gene3D" id="3.20.20.80">
    <property type="entry name" value="Glycosidases"/>
    <property type="match status" value="2"/>
</dbReference>
<evidence type="ECO:0000256" key="3">
    <source>
        <dbReference type="ARBA" id="ARBA00023024"/>
    </source>
</evidence>
<sequence length="364" mass="37856">MAGVGRGGGPAAESVPRHPPCLPQLIEHLLTPTLAYTSPPTYQLPTLVQKGAANNVSVLLSIGGWDNSNLFTSIAQSSSAISAFANSVANFVTTYNLNGVDIDWEYPGEGGATGSYSSSDTSNYLRLLTAVRAAIPSNILSAAVPPHAWVGVSDLSPYAALLDYVSVMIYDNFSTRSSTTAHDASLQAFTTAAAAWQSANFPTNKIVLGYPLYGKIAYTKNNALPLGSAISHLDPTTFNNAYSDLIVKMSRENWTQYWDANAEAAWYANPTNGGFCTSPAPAAANQRAGVVRSGGWGGMMMWELSQDPSNVLVAAVARGLQGQVDVMPAASAPPGSAQSAAVGSRGSFVQVVGAVAAVLVCLSA</sequence>
<dbReference type="PROSITE" id="PS51910">
    <property type="entry name" value="GH18_2"/>
    <property type="match status" value="1"/>
</dbReference>
<keyword evidence="6" id="KW-0624">Polysaccharide degradation</keyword>
<comment type="similarity">
    <text evidence="8">Belongs to the glycosyl hydrolase 18 family.</text>
</comment>
<evidence type="ECO:0000256" key="4">
    <source>
        <dbReference type="ARBA" id="ARBA00023277"/>
    </source>
</evidence>
<dbReference type="InterPro" id="IPR011583">
    <property type="entry name" value="Chitinase_II/V-like_cat"/>
</dbReference>
<dbReference type="InterPro" id="IPR001223">
    <property type="entry name" value="Glyco_hydro18_cat"/>
</dbReference>
<evidence type="ECO:0000256" key="5">
    <source>
        <dbReference type="ARBA" id="ARBA00023295"/>
    </source>
</evidence>
<dbReference type="EMBL" id="KZ996587">
    <property type="protein sequence ID" value="RKO88635.1"/>
    <property type="molecule type" value="Genomic_DNA"/>
</dbReference>
<evidence type="ECO:0000259" key="9">
    <source>
        <dbReference type="PROSITE" id="PS51910"/>
    </source>
</evidence>
<evidence type="ECO:0000256" key="8">
    <source>
        <dbReference type="RuleBase" id="RU004453"/>
    </source>
</evidence>
<protein>
    <submittedName>
        <fullName evidence="10">Glycoside hydrolase superfamily</fullName>
    </submittedName>
</protein>
<reference evidence="11" key="1">
    <citation type="journal article" date="2018" name="Nat. Microbiol.">
        <title>Leveraging single-cell genomics to expand the fungal tree of life.</title>
        <authorList>
            <person name="Ahrendt S.R."/>
            <person name="Quandt C.A."/>
            <person name="Ciobanu D."/>
            <person name="Clum A."/>
            <person name="Salamov A."/>
            <person name="Andreopoulos B."/>
            <person name="Cheng J.F."/>
            <person name="Woyke T."/>
            <person name="Pelin A."/>
            <person name="Henrissat B."/>
            <person name="Reynolds N.K."/>
            <person name="Benny G.L."/>
            <person name="Smith M.E."/>
            <person name="James T.Y."/>
            <person name="Grigoriev I.V."/>
        </authorList>
    </citation>
    <scope>NUCLEOTIDE SEQUENCE [LARGE SCALE GENOMIC DNA]</scope>
</reference>
<dbReference type="Pfam" id="PF00704">
    <property type="entry name" value="Glyco_hydro_18"/>
    <property type="match status" value="1"/>
</dbReference>
<keyword evidence="3" id="KW-0146">Chitin degradation</keyword>
<comment type="catalytic activity">
    <reaction evidence="1">
        <text>Random endo-hydrolysis of N-acetyl-beta-D-glucosaminide (1-&gt;4)-beta-linkages in chitin and chitodextrins.</text>
        <dbReference type="EC" id="3.2.1.14"/>
    </reaction>
</comment>
<dbReference type="AlphaFoldDB" id="A0A4P9WAP1"/>
<feature type="domain" description="GH18" evidence="9">
    <location>
        <begin position="1"/>
        <end position="323"/>
    </location>
</feature>
<keyword evidence="11" id="KW-1185">Reference proteome</keyword>
<evidence type="ECO:0000313" key="11">
    <source>
        <dbReference type="Proteomes" id="UP000269721"/>
    </source>
</evidence>
<dbReference type="SUPFAM" id="SSF51445">
    <property type="entry name" value="(Trans)glycosidases"/>
    <property type="match status" value="1"/>
</dbReference>
<proteinExistence type="inferred from homology"/>
<dbReference type="GO" id="GO:0006032">
    <property type="term" value="P:chitin catabolic process"/>
    <property type="evidence" value="ECO:0007669"/>
    <property type="project" value="UniProtKB-KW"/>
</dbReference>
<keyword evidence="2 7" id="KW-0378">Hydrolase</keyword>